<evidence type="ECO:0000256" key="2">
    <source>
        <dbReference type="ARBA" id="ARBA00022692"/>
    </source>
</evidence>
<evidence type="ECO:0000313" key="8">
    <source>
        <dbReference type="Proteomes" id="UP001437256"/>
    </source>
</evidence>
<comment type="subcellular location">
    <subcellularLocation>
        <location evidence="1">Membrane</location>
        <topology evidence="1">Multi-pass membrane protein</topology>
    </subcellularLocation>
</comment>
<name>A0ABR3A3W5_9AGAR</name>
<evidence type="ECO:0000256" key="3">
    <source>
        <dbReference type="ARBA" id="ARBA00022989"/>
    </source>
</evidence>
<sequence length="180" mass="19559">MIYLGISTVLTILGYQCPWIIIQFGWFVSWIYLRFYKKNTSDTVGGMDTYGDRSETFSLLSWFPPFVHPVLSILGNFVHKLATRLHLIPTQGTDLENGGYSQLPTSSRAEAERRRAMALKALDQRLANNTSPSGGQPSTPAAPQTPRAPPTAAVASTASNQKSNAAESDLGDIGKAKVDA</sequence>
<gene>
    <name evidence="7" type="ORF">AAF712_004392</name>
</gene>
<dbReference type="Proteomes" id="UP001437256">
    <property type="component" value="Unassembled WGS sequence"/>
</dbReference>
<dbReference type="InterPro" id="IPR013861">
    <property type="entry name" value="TMEM115/Pdh1/Rbl19"/>
</dbReference>
<keyword evidence="4 6" id="KW-0472">Membrane</keyword>
<evidence type="ECO:0000313" key="7">
    <source>
        <dbReference type="EMBL" id="KAL0068676.1"/>
    </source>
</evidence>
<evidence type="ECO:0000256" key="5">
    <source>
        <dbReference type="SAM" id="MobiDB-lite"/>
    </source>
</evidence>
<evidence type="ECO:0000256" key="1">
    <source>
        <dbReference type="ARBA" id="ARBA00004141"/>
    </source>
</evidence>
<keyword evidence="8" id="KW-1185">Reference proteome</keyword>
<protein>
    <submittedName>
        <fullName evidence="7">Uncharacterized protein</fullName>
    </submittedName>
</protein>
<feature type="compositionally biased region" description="Polar residues" evidence="5">
    <location>
        <begin position="127"/>
        <end position="136"/>
    </location>
</feature>
<feature type="compositionally biased region" description="Low complexity" evidence="5">
    <location>
        <begin position="137"/>
        <end position="159"/>
    </location>
</feature>
<accession>A0ABR3A3W5</accession>
<keyword evidence="3 6" id="KW-1133">Transmembrane helix</keyword>
<feature type="region of interest" description="Disordered" evidence="5">
    <location>
        <begin position="127"/>
        <end position="180"/>
    </location>
</feature>
<dbReference type="PANTHER" id="PTHR13377">
    <property type="entry name" value="PLACENTAL PROTEIN 6"/>
    <property type="match status" value="1"/>
</dbReference>
<keyword evidence="2 6" id="KW-0812">Transmembrane</keyword>
<evidence type="ECO:0000256" key="4">
    <source>
        <dbReference type="ARBA" id="ARBA00023136"/>
    </source>
</evidence>
<comment type="caution">
    <text evidence="7">The sequence shown here is derived from an EMBL/GenBank/DDBJ whole genome shotgun (WGS) entry which is preliminary data.</text>
</comment>
<dbReference type="PANTHER" id="PTHR13377:SF3">
    <property type="entry name" value="TRANSMEMBRANE PROTEIN 115"/>
    <property type="match status" value="1"/>
</dbReference>
<dbReference type="EMBL" id="JBBXMP010000017">
    <property type="protein sequence ID" value="KAL0068676.1"/>
    <property type="molecule type" value="Genomic_DNA"/>
</dbReference>
<proteinExistence type="predicted"/>
<feature type="transmembrane region" description="Helical" evidence="6">
    <location>
        <begin position="12"/>
        <end position="33"/>
    </location>
</feature>
<reference evidence="7 8" key="1">
    <citation type="submission" date="2024-05" db="EMBL/GenBank/DDBJ databases">
        <title>A draft genome resource for the thread blight pathogen Marasmius tenuissimus strain MS-2.</title>
        <authorList>
            <person name="Yulfo-Soto G.E."/>
            <person name="Baruah I.K."/>
            <person name="Amoako-Attah I."/>
            <person name="Bukari Y."/>
            <person name="Meinhardt L.W."/>
            <person name="Bailey B.A."/>
            <person name="Cohen S.P."/>
        </authorList>
    </citation>
    <scope>NUCLEOTIDE SEQUENCE [LARGE SCALE GENOMIC DNA]</scope>
    <source>
        <strain evidence="7 8">MS-2</strain>
    </source>
</reference>
<organism evidence="7 8">
    <name type="scientific">Marasmius tenuissimus</name>
    <dbReference type="NCBI Taxonomy" id="585030"/>
    <lineage>
        <taxon>Eukaryota</taxon>
        <taxon>Fungi</taxon>
        <taxon>Dikarya</taxon>
        <taxon>Basidiomycota</taxon>
        <taxon>Agaricomycotina</taxon>
        <taxon>Agaricomycetes</taxon>
        <taxon>Agaricomycetidae</taxon>
        <taxon>Agaricales</taxon>
        <taxon>Marasmiineae</taxon>
        <taxon>Marasmiaceae</taxon>
        <taxon>Marasmius</taxon>
    </lineage>
</organism>
<evidence type="ECO:0000256" key="6">
    <source>
        <dbReference type="SAM" id="Phobius"/>
    </source>
</evidence>